<organism evidence="7 8">
    <name type="scientific">Carex littledalei</name>
    <dbReference type="NCBI Taxonomy" id="544730"/>
    <lineage>
        <taxon>Eukaryota</taxon>
        <taxon>Viridiplantae</taxon>
        <taxon>Streptophyta</taxon>
        <taxon>Embryophyta</taxon>
        <taxon>Tracheophyta</taxon>
        <taxon>Spermatophyta</taxon>
        <taxon>Magnoliopsida</taxon>
        <taxon>Liliopsida</taxon>
        <taxon>Poales</taxon>
        <taxon>Cyperaceae</taxon>
        <taxon>Cyperoideae</taxon>
        <taxon>Cariceae</taxon>
        <taxon>Carex</taxon>
        <taxon>Carex subgen. Euthyceras</taxon>
    </lineage>
</organism>
<comment type="similarity">
    <text evidence="1">Belongs to the WD repeat G protein beta family. Ribosomal protein RACK1 subfamily.</text>
</comment>
<keyword evidence="3" id="KW-0677">Repeat</keyword>
<sequence>MFHLESELKIANLGGRNNRSRKSLMAGRTRSSSVEDIPQDLAALNEKTTKITKDSESSQKAIDDRMSKVEGQLAENTQQLGELTKMLKSFMSAKQPEMAEASNSASKHADKEEADAHSDWVSCMRFSPSALTPVVVSGSWDRTVKVWNLANCTHRYTLTGHNGYVNVVAVSPCGSICASGGKDGVTLLWDVAEGKCLYSDADAIIQSLCFNPKRYWLCAATENSVKI</sequence>
<proteinExistence type="inferred from homology"/>
<dbReference type="PROSITE" id="PS00678">
    <property type="entry name" value="WD_REPEATS_1"/>
    <property type="match status" value="2"/>
</dbReference>
<evidence type="ECO:0000256" key="2">
    <source>
        <dbReference type="ARBA" id="ARBA00022574"/>
    </source>
</evidence>
<dbReference type="InterPro" id="IPR015943">
    <property type="entry name" value="WD40/YVTN_repeat-like_dom_sf"/>
</dbReference>
<dbReference type="Gene3D" id="2.130.10.10">
    <property type="entry name" value="YVTN repeat-like/Quinoprotein amine dehydrogenase"/>
    <property type="match status" value="1"/>
</dbReference>
<dbReference type="PROSITE" id="PS50082">
    <property type="entry name" value="WD_REPEATS_2"/>
    <property type="match status" value="2"/>
</dbReference>
<evidence type="ECO:0000256" key="5">
    <source>
        <dbReference type="PROSITE-ProRule" id="PRU00221"/>
    </source>
</evidence>
<dbReference type="SMART" id="SM00320">
    <property type="entry name" value="WD40"/>
    <property type="match status" value="2"/>
</dbReference>
<gene>
    <name evidence="7" type="ORF">FCM35_KLT15828</name>
</gene>
<name>A0A833RID0_9POAL</name>
<feature type="compositionally biased region" description="Basic and acidic residues" evidence="6">
    <location>
        <begin position="47"/>
        <end position="61"/>
    </location>
</feature>
<protein>
    <submittedName>
        <fullName evidence="7">Guanine nucleotide-binding protein subunit beta-like protein</fullName>
    </submittedName>
</protein>
<dbReference type="PROSITE" id="PS50294">
    <property type="entry name" value="WD_REPEATS_REGION"/>
    <property type="match status" value="2"/>
</dbReference>
<comment type="caution">
    <text evidence="7">The sequence shown here is derived from an EMBL/GenBank/DDBJ whole genome shotgun (WGS) entry which is preliminary data.</text>
</comment>
<dbReference type="AlphaFoldDB" id="A0A833RID0"/>
<keyword evidence="8" id="KW-1185">Reference proteome</keyword>
<feature type="repeat" description="WD" evidence="5">
    <location>
        <begin position="158"/>
        <end position="199"/>
    </location>
</feature>
<evidence type="ECO:0000256" key="4">
    <source>
        <dbReference type="ARBA" id="ARBA00023274"/>
    </source>
</evidence>
<evidence type="ECO:0000256" key="6">
    <source>
        <dbReference type="SAM" id="MobiDB-lite"/>
    </source>
</evidence>
<feature type="repeat" description="WD" evidence="5">
    <location>
        <begin position="114"/>
        <end position="157"/>
    </location>
</feature>
<dbReference type="GO" id="GO:0043022">
    <property type="term" value="F:ribosome binding"/>
    <property type="evidence" value="ECO:0007669"/>
    <property type="project" value="InterPro"/>
</dbReference>
<dbReference type="EMBL" id="SWLB01000003">
    <property type="protein sequence ID" value="KAF3340057.1"/>
    <property type="molecule type" value="Genomic_DNA"/>
</dbReference>
<dbReference type="GO" id="GO:1990904">
    <property type="term" value="C:ribonucleoprotein complex"/>
    <property type="evidence" value="ECO:0007669"/>
    <property type="project" value="UniProtKB-KW"/>
</dbReference>
<evidence type="ECO:0000256" key="3">
    <source>
        <dbReference type="ARBA" id="ARBA00022737"/>
    </source>
</evidence>
<dbReference type="OrthoDB" id="7875889at2759"/>
<dbReference type="SUPFAM" id="SSF50978">
    <property type="entry name" value="WD40 repeat-like"/>
    <property type="match status" value="1"/>
</dbReference>
<feature type="region of interest" description="Disordered" evidence="6">
    <location>
        <begin position="14"/>
        <end position="61"/>
    </location>
</feature>
<evidence type="ECO:0000256" key="1">
    <source>
        <dbReference type="ARBA" id="ARBA00007253"/>
    </source>
</evidence>
<dbReference type="InterPro" id="IPR036322">
    <property type="entry name" value="WD40_repeat_dom_sf"/>
</dbReference>
<evidence type="ECO:0000313" key="8">
    <source>
        <dbReference type="Proteomes" id="UP000623129"/>
    </source>
</evidence>
<dbReference type="GO" id="GO:0045182">
    <property type="term" value="F:translation regulator activity"/>
    <property type="evidence" value="ECO:0007669"/>
    <property type="project" value="InterPro"/>
</dbReference>
<accession>A0A833RID0</accession>
<reference evidence="7" key="1">
    <citation type="submission" date="2020-01" db="EMBL/GenBank/DDBJ databases">
        <title>Genome sequence of Kobresia littledalei, the first chromosome-level genome in the family Cyperaceae.</title>
        <authorList>
            <person name="Qu G."/>
        </authorList>
    </citation>
    <scope>NUCLEOTIDE SEQUENCE</scope>
    <source>
        <strain evidence="7">C.B.Clarke</strain>
        <tissue evidence="7">Leaf</tissue>
    </source>
</reference>
<dbReference type="PANTHER" id="PTHR19868">
    <property type="entry name" value="RECEPTOR FOR ACTIVATED PROTEIN KINASE C RACK1"/>
    <property type="match status" value="1"/>
</dbReference>
<dbReference type="InterPro" id="IPR045223">
    <property type="entry name" value="RACK1-like"/>
</dbReference>
<keyword evidence="4" id="KW-0687">Ribonucleoprotein</keyword>
<dbReference type="InterPro" id="IPR001680">
    <property type="entry name" value="WD40_rpt"/>
</dbReference>
<keyword evidence="2 5" id="KW-0853">WD repeat</keyword>
<dbReference type="Proteomes" id="UP000623129">
    <property type="component" value="Unassembled WGS sequence"/>
</dbReference>
<evidence type="ECO:0000313" key="7">
    <source>
        <dbReference type="EMBL" id="KAF3340057.1"/>
    </source>
</evidence>
<dbReference type="Pfam" id="PF00400">
    <property type="entry name" value="WD40"/>
    <property type="match status" value="2"/>
</dbReference>
<dbReference type="InterPro" id="IPR019775">
    <property type="entry name" value="WD40_repeat_CS"/>
</dbReference>
<dbReference type="FunFam" id="2.130.10.10:FF:000615">
    <property type="entry name" value="Receptor for activated C kinase 1"/>
    <property type="match status" value="1"/>
</dbReference>